<dbReference type="InterPro" id="IPR043132">
    <property type="entry name" value="BCAT-like_C"/>
</dbReference>
<dbReference type="NCBIfam" id="NF006734">
    <property type="entry name" value="PRK09266.1"/>
    <property type="match status" value="1"/>
</dbReference>
<dbReference type="SUPFAM" id="SSF56752">
    <property type="entry name" value="D-aminoacid aminotransferase-like PLP-dependent enzymes"/>
    <property type="match status" value="1"/>
</dbReference>
<dbReference type="KEGG" id="spac:B1H29_34950"/>
<proteinExistence type="predicted"/>
<reference evidence="1 2" key="1">
    <citation type="submission" date="2017-02" db="EMBL/GenBank/DDBJ databases">
        <title>Streptomyces pactum ACT12 Genome sequencing and assembly.</title>
        <authorList>
            <person name="Xue Q."/>
            <person name="Yan X."/>
            <person name="Jia L."/>
            <person name="Yan H."/>
        </authorList>
    </citation>
    <scope>NUCLEOTIDE SEQUENCE [LARGE SCALE GENOMIC DNA]</scope>
    <source>
        <strain evidence="1 2">ACT12</strain>
    </source>
</reference>
<dbReference type="AlphaFoldDB" id="A0A1S6JHZ2"/>
<dbReference type="EMBL" id="CP019724">
    <property type="protein sequence ID" value="AQS71375.1"/>
    <property type="molecule type" value="Genomic_DNA"/>
</dbReference>
<dbReference type="Proteomes" id="UP000189443">
    <property type="component" value="Chromosome"/>
</dbReference>
<keyword evidence="1" id="KW-0808">Transferase</keyword>
<keyword evidence="2" id="KW-1185">Reference proteome</keyword>
<dbReference type="GO" id="GO:0008483">
    <property type="term" value="F:transaminase activity"/>
    <property type="evidence" value="ECO:0007669"/>
    <property type="project" value="UniProtKB-KW"/>
</dbReference>
<accession>A0A1S6JHZ2</accession>
<organism evidence="1 2">
    <name type="scientific">Streptomyces pactum</name>
    <dbReference type="NCBI Taxonomy" id="68249"/>
    <lineage>
        <taxon>Bacteria</taxon>
        <taxon>Bacillati</taxon>
        <taxon>Actinomycetota</taxon>
        <taxon>Actinomycetes</taxon>
        <taxon>Kitasatosporales</taxon>
        <taxon>Streptomycetaceae</taxon>
        <taxon>Streptomyces</taxon>
    </lineage>
</organism>
<keyword evidence="1" id="KW-0032">Aminotransferase</keyword>
<dbReference type="InterPro" id="IPR001544">
    <property type="entry name" value="Aminotrans_IV"/>
</dbReference>
<dbReference type="Gene3D" id="3.30.470.10">
    <property type="match status" value="1"/>
</dbReference>
<dbReference type="Pfam" id="PF01063">
    <property type="entry name" value="Aminotran_4"/>
    <property type="match status" value="1"/>
</dbReference>
<dbReference type="RefSeq" id="WP_055420159.1">
    <property type="nucleotide sequence ID" value="NZ_CP019724.1"/>
</dbReference>
<dbReference type="OrthoDB" id="8912228at2"/>
<dbReference type="InterPro" id="IPR036038">
    <property type="entry name" value="Aminotransferase-like"/>
</dbReference>
<gene>
    <name evidence="1" type="ORF">B1H29_34950</name>
</gene>
<sequence length="259" mass="27302">MRPAELDGAPAGPAALSALALTNYGHFTTMVVADGAVRGLDLHLERLVRDCRVLFDAPLDVARVRALVRRAAPGEGRCVVRVTVFDPHLHLGNLGEDARPRVLVTTRPVPVSPPGPLRVRPAVHLRDLPEVKGVGLFGALRLRRLARRAGYEDVLFTDGDGAVLEGGTWNIGVVRGERVLWPAGPALAGTARELLRRTGAGTAARVTLSDLASCDAVFATNAATGVRPVTLVGDLAFPAGHPVVTGLAETYRALPAEPL</sequence>
<evidence type="ECO:0000313" key="2">
    <source>
        <dbReference type="Proteomes" id="UP000189443"/>
    </source>
</evidence>
<name>A0A1S6JHZ2_9ACTN</name>
<evidence type="ECO:0000313" key="1">
    <source>
        <dbReference type="EMBL" id="AQS71375.1"/>
    </source>
</evidence>
<dbReference type="Gene3D" id="3.20.10.10">
    <property type="entry name" value="D-amino Acid Aminotransferase, subunit A, domain 2"/>
    <property type="match status" value="1"/>
</dbReference>
<protein>
    <submittedName>
        <fullName evidence="1">Aminotransferase</fullName>
    </submittedName>
</protein>
<dbReference type="InterPro" id="IPR043131">
    <property type="entry name" value="BCAT-like_N"/>
</dbReference>